<dbReference type="InterPro" id="IPR025943">
    <property type="entry name" value="Sigma_54_int_dom_ATP-bd_2"/>
</dbReference>
<name>F9S1C8_9VIBR</name>
<evidence type="ECO:0000256" key="2">
    <source>
        <dbReference type="ARBA" id="ARBA00022840"/>
    </source>
</evidence>
<dbReference type="PROSITE" id="PS00675">
    <property type="entry name" value="SIGMA54_INTERACT_1"/>
    <property type="match status" value="1"/>
</dbReference>
<dbReference type="Pfam" id="PF00158">
    <property type="entry name" value="Sigma54_activat"/>
    <property type="match status" value="1"/>
</dbReference>
<dbReference type="InterPro" id="IPR027417">
    <property type="entry name" value="P-loop_NTPase"/>
</dbReference>
<dbReference type="PROSITE" id="PS50045">
    <property type="entry name" value="SIGMA54_INTERACT_4"/>
    <property type="match status" value="1"/>
</dbReference>
<proteinExistence type="predicted"/>
<comment type="caution">
    <text evidence="7">The sequence shown here is derived from an EMBL/GenBank/DDBJ whole genome shotgun (WGS) entry which is preliminary data.</text>
</comment>
<keyword evidence="8" id="KW-1185">Reference proteome</keyword>
<dbReference type="Proteomes" id="UP000004605">
    <property type="component" value="Unassembled WGS sequence"/>
</dbReference>
<keyword evidence="5" id="KW-0804">Transcription</keyword>
<evidence type="ECO:0000313" key="7">
    <source>
        <dbReference type="EMBL" id="EGU41967.1"/>
    </source>
</evidence>
<dbReference type="SUPFAM" id="SSF46689">
    <property type="entry name" value="Homeodomain-like"/>
    <property type="match status" value="1"/>
</dbReference>
<dbReference type="SMART" id="SM00065">
    <property type="entry name" value="GAF"/>
    <property type="match status" value="1"/>
</dbReference>
<evidence type="ECO:0000256" key="5">
    <source>
        <dbReference type="ARBA" id="ARBA00023163"/>
    </source>
</evidence>
<dbReference type="AlphaFoldDB" id="F9S1C8"/>
<dbReference type="InterPro" id="IPR029016">
    <property type="entry name" value="GAF-like_dom_sf"/>
</dbReference>
<protein>
    <submittedName>
        <fullName evidence="7">Anaerobic nitric oxide reductase transcription regulator</fullName>
    </submittedName>
</protein>
<dbReference type="SUPFAM" id="SSF55781">
    <property type="entry name" value="GAF domain-like"/>
    <property type="match status" value="1"/>
</dbReference>
<organism evidence="7 8">
    <name type="scientific">Vibrio ichthyoenteri ATCC 700023</name>
    <dbReference type="NCBI Taxonomy" id="870968"/>
    <lineage>
        <taxon>Bacteria</taxon>
        <taxon>Pseudomonadati</taxon>
        <taxon>Pseudomonadota</taxon>
        <taxon>Gammaproteobacteria</taxon>
        <taxon>Vibrionales</taxon>
        <taxon>Vibrionaceae</taxon>
        <taxon>Vibrio</taxon>
    </lineage>
</organism>
<dbReference type="OrthoDB" id="9804019at2"/>
<keyword evidence="1" id="KW-0547">Nucleotide-binding</keyword>
<dbReference type="CDD" id="cd00009">
    <property type="entry name" value="AAA"/>
    <property type="match status" value="1"/>
</dbReference>
<dbReference type="InterPro" id="IPR025944">
    <property type="entry name" value="Sigma_54_int_dom_CS"/>
</dbReference>
<dbReference type="InterPro" id="IPR002078">
    <property type="entry name" value="Sigma_54_int"/>
</dbReference>
<dbReference type="PROSITE" id="PS00676">
    <property type="entry name" value="SIGMA54_INTERACT_2"/>
    <property type="match status" value="1"/>
</dbReference>
<dbReference type="InterPro" id="IPR003593">
    <property type="entry name" value="AAA+_ATPase"/>
</dbReference>
<dbReference type="FunFam" id="3.40.50.300:FF:000006">
    <property type="entry name" value="DNA-binding transcriptional regulator NtrC"/>
    <property type="match status" value="1"/>
</dbReference>
<dbReference type="GO" id="GO:0003677">
    <property type="term" value="F:DNA binding"/>
    <property type="evidence" value="ECO:0007669"/>
    <property type="project" value="UniProtKB-KW"/>
</dbReference>
<dbReference type="InterPro" id="IPR025662">
    <property type="entry name" value="Sigma_54_int_dom_ATP-bd_1"/>
</dbReference>
<keyword evidence="2" id="KW-0067">ATP-binding</keyword>
<dbReference type="InterPro" id="IPR009057">
    <property type="entry name" value="Homeodomain-like_sf"/>
</dbReference>
<dbReference type="Pfam" id="PF25601">
    <property type="entry name" value="AAA_lid_14"/>
    <property type="match status" value="1"/>
</dbReference>
<gene>
    <name evidence="7" type="ORF">VII00023_00120</name>
</gene>
<dbReference type="SMART" id="SM00382">
    <property type="entry name" value="AAA"/>
    <property type="match status" value="1"/>
</dbReference>
<dbReference type="PANTHER" id="PTHR32071:SF35">
    <property type="entry name" value="ANAEROBIC NITRIC OXIDE REDUCTASE TRANSCRIPTION REGULATOR NORR"/>
    <property type="match status" value="1"/>
</dbReference>
<dbReference type="GO" id="GO:0006355">
    <property type="term" value="P:regulation of DNA-templated transcription"/>
    <property type="evidence" value="ECO:0007669"/>
    <property type="project" value="InterPro"/>
</dbReference>
<dbReference type="Pfam" id="PF01590">
    <property type="entry name" value="GAF"/>
    <property type="match status" value="1"/>
</dbReference>
<dbReference type="Gene3D" id="1.10.10.60">
    <property type="entry name" value="Homeodomain-like"/>
    <property type="match status" value="1"/>
</dbReference>
<dbReference type="PROSITE" id="PS00688">
    <property type="entry name" value="SIGMA54_INTERACT_3"/>
    <property type="match status" value="1"/>
</dbReference>
<dbReference type="Gene3D" id="1.10.8.60">
    <property type="match status" value="1"/>
</dbReference>
<dbReference type="RefSeq" id="WP_006711899.1">
    <property type="nucleotide sequence ID" value="NZ_AFWF01000104.1"/>
</dbReference>
<dbReference type="InterPro" id="IPR058031">
    <property type="entry name" value="AAA_lid_NorR"/>
</dbReference>
<dbReference type="InterPro" id="IPR003018">
    <property type="entry name" value="GAF"/>
</dbReference>
<evidence type="ECO:0000256" key="4">
    <source>
        <dbReference type="ARBA" id="ARBA00023125"/>
    </source>
</evidence>
<dbReference type="EMBL" id="AFWF01000104">
    <property type="protein sequence ID" value="EGU41967.1"/>
    <property type="molecule type" value="Genomic_DNA"/>
</dbReference>
<sequence>MQEISISTLLDMTAGLASAHSAQDRFNKLLDAIRRVIQCDCIALLSLQGDTLTPLAIQGVTRDTLGRRFKINDHPRFEHICQAQGVVKFDADSPLPDPFDGLLIDYDGDLPMHACMGLPLHYADQLLGILTFDSLTPNVFDAIPRRSLEALSGIVASHLKVALTVSQLEHQAKQTQQKLEELNLEVWEREGGEIIGQSAPIEALKMDISVVAPSDFTILIHGETGVGKELVARSLHHQSNRRQQPLIYVNCAAIPENLLESELFGHVKGAFTGADKSRLGKFALADGGTLFLDEIGELSLGAQSKLLRALQNHEIQPVGQDHVQSIDVRVLAATNRELKQEVEQGRFRSDLYHRLTVYPITVPPLRQRERDVELLAGFFLEQARKKLSIVQLKLSKEALFQLARYDWPGNVRELEHVINRAALKARATAKTPNTVTVSAYDLNLTDNQSVAATEPTPPAQNITALEPNQGLRQATDQYQAQLIIKALGQANFNWALAARELQVDRANLVRLAKRLGISVTKQHKIDY</sequence>
<dbReference type="PANTHER" id="PTHR32071">
    <property type="entry name" value="TRANSCRIPTIONAL REGULATORY PROTEIN"/>
    <property type="match status" value="1"/>
</dbReference>
<accession>F9S1C8</accession>
<dbReference type="Gene3D" id="3.30.450.40">
    <property type="match status" value="1"/>
</dbReference>
<reference evidence="7 8" key="1">
    <citation type="journal article" date="2012" name="Int. J. Syst. Evol. Microbiol.">
        <title>Vibrio caribbeanicus sp. nov., isolated from the marine sponge Scleritoderma cyanea.</title>
        <authorList>
            <person name="Hoffmann M."/>
            <person name="Monday S.R."/>
            <person name="Allard M.W."/>
            <person name="Strain E.A."/>
            <person name="Whittaker P."/>
            <person name="Naum M."/>
            <person name="McCarthy P.J."/>
            <person name="Lopez J.V."/>
            <person name="Fischer M."/>
            <person name="Brown E.W."/>
        </authorList>
    </citation>
    <scope>NUCLEOTIDE SEQUENCE [LARGE SCALE GENOMIC DNA]</scope>
    <source>
        <strain evidence="7 8">ATCC 700023</strain>
    </source>
</reference>
<evidence type="ECO:0000256" key="1">
    <source>
        <dbReference type="ARBA" id="ARBA00022741"/>
    </source>
</evidence>
<keyword evidence="3" id="KW-0805">Transcription regulation</keyword>
<evidence type="ECO:0000256" key="3">
    <source>
        <dbReference type="ARBA" id="ARBA00023015"/>
    </source>
</evidence>
<dbReference type="Gene3D" id="3.40.50.300">
    <property type="entry name" value="P-loop containing nucleotide triphosphate hydrolases"/>
    <property type="match status" value="1"/>
</dbReference>
<feature type="domain" description="Sigma-54 factor interaction" evidence="6">
    <location>
        <begin position="194"/>
        <end position="423"/>
    </location>
</feature>
<evidence type="ECO:0000313" key="8">
    <source>
        <dbReference type="Proteomes" id="UP000004605"/>
    </source>
</evidence>
<keyword evidence="4" id="KW-0238">DNA-binding</keyword>
<dbReference type="SUPFAM" id="SSF52540">
    <property type="entry name" value="P-loop containing nucleoside triphosphate hydrolases"/>
    <property type="match status" value="1"/>
</dbReference>
<dbReference type="NCBIfam" id="NF003451">
    <property type="entry name" value="PRK05022.1"/>
    <property type="match status" value="1"/>
</dbReference>
<evidence type="ECO:0000259" key="6">
    <source>
        <dbReference type="PROSITE" id="PS50045"/>
    </source>
</evidence>
<dbReference type="GO" id="GO:0005524">
    <property type="term" value="F:ATP binding"/>
    <property type="evidence" value="ECO:0007669"/>
    <property type="project" value="UniProtKB-KW"/>
</dbReference>